<dbReference type="EMBL" id="MWQA01000001">
    <property type="protein sequence ID" value="ORC05486.1"/>
    <property type="molecule type" value="Genomic_DNA"/>
</dbReference>
<feature type="transmembrane region" description="Helical" evidence="1">
    <location>
        <begin position="33"/>
        <end position="53"/>
    </location>
</feature>
<keyword evidence="1" id="KW-1133">Transmembrane helix</keyword>
<comment type="caution">
    <text evidence="2">The sequence shown here is derived from an EMBL/GenBank/DDBJ whole genome shotgun (WGS) entry which is preliminary data.</text>
</comment>
<dbReference type="OrthoDB" id="4735886at2"/>
<keyword evidence="1" id="KW-0812">Transmembrane</keyword>
<evidence type="ECO:0000313" key="2">
    <source>
        <dbReference type="EMBL" id="ORC05486.1"/>
    </source>
</evidence>
<evidence type="ECO:0008006" key="8">
    <source>
        <dbReference type="Google" id="ProtNLM"/>
    </source>
</evidence>
<dbReference type="EMBL" id="UPHL01000071">
    <property type="protein sequence ID" value="VAZ84072.1"/>
    <property type="molecule type" value="Genomic_DNA"/>
</dbReference>
<proteinExistence type="predicted"/>
<name>A0A1X0L3V6_9MYCO</name>
<evidence type="ECO:0000313" key="3">
    <source>
        <dbReference type="EMBL" id="VAZ84072.1"/>
    </source>
</evidence>
<dbReference type="Proteomes" id="UP000271464">
    <property type="component" value="Unassembled WGS sequence"/>
</dbReference>
<dbReference type="RefSeq" id="WP_075546735.1">
    <property type="nucleotide sequence ID" value="NZ_CADEAW010000087.1"/>
</dbReference>
<evidence type="ECO:0000313" key="7">
    <source>
        <dbReference type="Proteomes" id="UP000279331"/>
    </source>
</evidence>
<reference evidence="6 7" key="2">
    <citation type="submission" date="2018-09" db="EMBL/GenBank/DDBJ databases">
        <authorList>
            <person name="Tagini F."/>
        </authorList>
    </citation>
    <scope>NUCLEOTIDE SEQUENCE [LARGE SCALE GENOMIC DNA]</scope>
    <source>
        <strain evidence="4 6">MK4</strain>
        <strain evidence="3 7">MK42</strain>
    </source>
</reference>
<keyword evidence="1" id="KW-0472">Membrane</keyword>
<keyword evidence="6" id="KW-1185">Reference proteome</keyword>
<dbReference type="Proteomes" id="UP000192335">
    <property type="component" value="Unassembled WGS sequence"/>
</dbReference>
<feature type="transmembrane region" description="Helical" evidence="1">
    <location>
        <begin position="100"/>
        <end position="123"/>
    </location>
</feature>
<protein>
    <recommendedName>
        <fullName evidence="8">TIGR02611 family protein</fullName>
    </recommendedName>
</protein>
<dbReference type="AlphaFoldDB" id="A0A1X0L3V6"/>
<accession>A0A1X0L3V6</accession>
<gene>
    <name evidence="2" type="ORF">B4U45_01135</name>
    <name evidence="3" type="ORF">LAUMK42_02891</name>
    <name evidence="4" type="ORF">LAUMK4_02819</name>
</gene>
<dbReference type="EMBL" id="UPHM01000061">
    <property type="protein sequence ID" value="VAZ94440.1"/>
    <property type="molecule type" value="Genomic_DNA"/>
</dbReference>
<evidence type="ECO:0000313" key="6">
    <source>
        <dbReference type="Proteomes" id="UP000271464"/>
    </source>
</evidence>
<reference evidence="2 5" key="1">
    <citation type="submission" date="2017-02" db="EMBL/GenBank/DDBJ databases">
        <title>Mycobacterium kansasii genomes.</title>
        <authorList>
            <person name="Borowka P."/>
            <person name="Strapagiel D."/>
            <person name="Marciniak B."/>
            <person name="Lach J."/>
            <person name="Bakula Z."/>
            <person name="Van Ingen J."/>
            <person name="Safianowska A."/>
            <person name="Brzostek A."/>
            <person name="Dziadek J."/>
            <person name="Jagielski T."/>
        </authorList>
    </citation>
    <scope>NUCLEOTIDE SEQUENCE [LARGE SCALE GENOMIC DNA]</scope>
    <source>
        <strain evidence="2 5">12MK</strain>
    </source>
</reference>
<organism evidence="2 5">
    <name type="scientific">Mycobacterium persicum</name>
    <dbReference type="NCBI Taxonomy" id="1487726"/>
    <lineage>
        <taxon>Bacteria</taxon>
        <taxon>Bacillati</taxon>
        <taxon>Actinomycetota</taxon>
        <taxon>Actinomycetes</taxon>
        <taxon>Mycobacteriales</taxon>
        <taxon>Mycobacteriaceae</taxon>
        <taxon>Mycobacterium</taxon>
    </lineage>
</organism>
<sequence>MDPVDQRARAVTRDEALSRVLAYRERGRSRPTVVRASLAVLAGALLIASIPLIVLLPELGIPALLVAFRLLAVEADWAARAYAWTDWRFTQARAWLHRQSGFVQAAVIGALLLVAVALVWLVVDELV</sequence>
<evidence type="ECO:0000313" key="4">
    <source>
        <dbReference type="EMBL" id="VAZ94440.1"/>
    </source>
</evidence>
<evidence type="ECO:0000256" key="1">
    <source>
        <dbReference type="SAM" id="Phobius"/>
    </source>
</evidence>
<dbReference type="Proteomes" id="UP000279331">
    <property type="component" value="Unassembled WGS sequence"/>
</dbReference>
<dbReference type="GeneID" id="66595899"/>
<evidence type="ECO:0000313" key="5">
    <source>
        <dbReference type="Proteomes" id="UP000192335"/>
    </source>
</evidence>